<dbReference type="PANTHER" id="PTHR31339:SF9">
    <property type="entry name" value="PLASMIN AND FIBRONECTIN-BINDING PROTEIN A"/>
    <property type="match status" value="1"/>
</dbReference>
<organism evidence="5 6">
    <name type="scientific">Vallitalea pronyensis</name>
    <dbReference type="NCBI Taxonomy" id="1348613"/>
    <lineage>
        <taxon>Bacteria</taxon>
        <taxon>Bacillati</taxon>
        <taxon>Bacillota</taxon>
        <taxon>Clostridia</taxon>
        <taxon>Lachnospirales</taxon>
        <taxon>Vallitaleaceae</taxon>
        <taxon>Vallitalea</taxon>
    </lineage>
</organism>
<sequence>MDINLKAKGNSVLRTKDIQQAIDACSHNGGGHIYFEAGVYPIGTIYLKSNVHLRLDNRTIIQGSASINDYTQDTHKQMYRNETHMDRCLIFAKDCKHISIVGGVFDGQGETFKGDRPMMFRYLGCEDIRIEEVKMINPASWTNAFIQCKHIRISHIDIHSRANKNGDGLDFDACENVFVHHSTFNCSDDCICVQNSSTSHACANIFIDHNVFESKWAGIRIGLLSTGVIEHVFVSNCSFKNIACSGLKIQSSEGALIHHIHCSHLSMDKVRRPFFITLNHYRENVNYADEPINTKSQLSRITVSDIYATTFDNNALPNCMIIDAEPGNTIEDIVLRNIHYTVYGNSTYEERQIPYLGHTRAEAYTYEGDLPASGLFARNVKGLHYEGIKINTKQKDCRKEIVQV</sequence>
<dbReference type="EMBL" id="CP058649">
    <property type="protein sequence ID" value="QUI22117.1"/>
    <property type="molecule type" value="Genomic_DNA"/>
</dbReference>
<comment type="similarity">
    <text evidence="1 4">Belongs to the glycosyl hydrolase 28 family.</text>
</comment>
<dbReference type="Proteomes" id="UP000683246">
    <property type="component" value="Chromosome"/>
</dbReference>
<evidence type="ECO:0000313" key="5">
    <source>
        <dbReference type="EMBL" id="QUI22117.1"/>
    </source>
</evidence>
<dbReference type="InterPro" id="IPR000743">
    <property type="entry name" value="Glyco_hydro_28"/>
</dbReference>
<evidence type="ECO:0000313" key="6">
    <source>
        <dbReference type="Proteomes" id="UP000683246"/>
    </source>
</evidence>
<dbReference type="InterPro" id="IPR006626">
    <property type="entry name" value="PbH1"/>
</dbReference>
<reference evidence="5" key="1">
    <citation type="submission" date="2020-07" db="EMBL/GenBank/DDBJ databases">
        <title>Vallitalea pronyensis genome.</title>
        <authorList>
            <person name="Postec A."/>
        </authorList>
    </citation>
    <scope>NUCLEOTIDE SEQUENCE</scope>
    <source>
        <strain evidence="5">FatNI3</strain>
    </source>
</reference>
<dbReference type="InterPro" id="IPR051801">
    <property type="entry name" value="GH28_Enzymes"/>
</dbReference>
<keyword evidence="6" id="KW-1185">Reference proteome</keyword>
<evidence type="ECO:0000256" key="2">
    <source>
        <dbReference type="ARBA" id="ARBA00022801"/>
    </source>
</evidence>
<dbReference type="Pfam" id="PF00295">
    <property type="entry name" value="Glyco_hydro_28"/>
    <property type="match status" value="1"/>
</dbReference>
<dbReference type="KEGG" id="vpy:HZI73_07305"/>
<evidence type="ECO:0000256" key="3">
    <source>
        <dbReference type="ARBA" id="ARBA00023295"/>
    </source>
</evidence>
<dbReference type="SUPFAM" id="SSF51126">
    <property type="entry name" value="Pectin lyase-like"/>
    <property type="match status" value="1"/>
</dbReference>
<evidence type="ECO:0000256" key="1">
    <source>
        <dbReference type="ARBA" id="ARBA00008834"/>
    </source>
</evidence>
<protein>
    <submittedName>
        <fullName evidence="5">Glycoside hydrolase family 28 protein</fullName>
    </submittedName>
</protein>
<dbReference type="RefSeq" id="WP_212697596.1">
    <property type="nucleotide sequence ID" value="NZ_CP058649.1"/>
</dbReference>
<dbReference type="Gene3D" id="2.160.20.10">
    <property type="entry name" value="Single-stranded right-handed beta-helix, Pectin lyase-like"/>
    <property type="match status" value="1"/>
</dbReference>
<gene>
    <name evidence="5" type="ORF">HZI73_07305</name>
</gene>
<dbReference type="SMART" id="SM00710">
    <property type="entry name" value="PbH1"/>
    <property type="match status" value="5"/>
</dbReference>
<evidence type="ECO:0000256" key="4">
    <source>
        <dbReference type="RuleBase" id="RU361169"/>
    </source>
</evidence>
<dbReference type="GO" id="GO:0004650">
    <property type="term" value="F:polygalacturonase activity"/>
    <property type="evidence" value="ECO:0007669"/>
    <property type="project" value="InterPro"/>
</dbReference>
<dbReference type="InterPro" id="IPR011050">
    <property type="entry name" value="Pectin_lyase_fold/virulence"/>
</dbReference>
<dbReference type="InterPro" id="IPR012334">
    <property type="entry name" value="Pectin_lyas_fold"/>
</dbReference>
<dbReference type="AlphaFoldDB" id="A0A8J8MIL2"/>
<accession>A0A8J8MIL2</accession>
<name>A0A8J8MIL2_9FIRM</name>
<keyword evidence="3 4" id="KW-0326">Glycosidase</keyword>
<dbReference type="GO" id="GO:0005975">
    <property type="term" value="P:carbohydrate metabolic process"/>
    <property type="evidence" value="ECO:0007669"/>
    <property type="project" value="InterPro"/>
</dbReference>
<keyword evidence="2 4" id="KW-0378">Hydrolase</keyword>
<proteinExistence type="inferred from homology"/>
<dbReference type="PANTHER" id="PTHR31339">
    <property type="entry name" value="PECTIN LYASE-RELATED"/>
    <property type="match status" value="1"/>
</dbReference>